<keyword evidence="2" id="KW-1185">Reference proteome</keyword>
<organism evidence="1 2">
    <name type="scientific">Kibdelosporangium philippinense</name>
    <dbReference type="NCBI Taxonomy" id="211113"/>
    <lineage>
        <taxon>Bacteria</taxon>
        <taxon>Bacillati</taxon>
        <taxon>Actinomycetota</taxon>
        <taxon>Actinomycetes</taxon>
        <taxon>Pseudonocardiales</taxon>
        <taxon>Pseudonocardiaceae</taxon>
        <taxon>Kibdelosporangium</taxon>
    </lineage>
</organism>
<evidence type="ECO:0000313" key="2">
    <source>
        <dbReference type="Proteomes" id="UP001521150"/>
    </source>
</evidence>
<dbReference type="RefSeq" id="WP_233725285.1">
    <property type="nucleotide sequence ID" value="NZ_JAJVCN010000001.1"/>
</dbReference>
<sequence length="63" mass="6636">MTTEKTWTPEACTLPIAEQPLWEADFDQLFAAALRALHQPEVHPTAAGTGTVARAVAAAGMSS</sequence>
<proteinExistence type="predicted"/>
<name>A0ABS8ZD14_9PSEU</name>
<gene>
    <name evidence="1" type="ORF">LWC34_12900</name>
</gene>
<comment type="caution">
    <text evidence="1">The sequence shown here is derived from an EMBL/GenBank/DDBJ whole genome shotgun (WGS) entry which is preliminary data.</text>
</comment>
<protein>
    <submittedName>
        <fullName evidence="1">Uncharacterized protein</fullName>
    </submittedName>
</protein>
<accession>A0ABS8ZD14</accession>
<dbReference type="EMBL" id="JAJVCN010000001">
    <property type="protein sequence ID" value="MCE7003717.1"/>
    <property type="molecule type" value="Genomic_DNA"/>
</dbReference>
<reference evidence="1 2" key="1">
    <citation type="submission" date="2021-12" db="EMBL/GenBank/DDBJ databases">
        <title>Genome sequence of Kibdelosporangium philippinense ATCC 49844.</title>
        <authorList>
            <person name="Fedorov E.A."/>
            <person name="Omeragic M."/>
            <person name="Shalygina K.F."/>
            <person name="Maclea K.S."/>
        </authorList>
    </citation>
    <scope>NUCLEOTIDE SEQUENCE [LARGE SCALE GENOMIC DNA]</scope>
    <source>
        <strain evidence="1 2">ATCC 49844</strain>
    </source>
</reference>
<dbReference type="Proteomes" id="UP001521150">
    <property type="component" value="Unassembled WGS sequence"/>
</dbReference>
<evidence type="ECO:0000313" key="1">
    <source>
        <dbReference type="EMBL" id="MCE7003717.1"/>
    </source>
</evidence>